<dbReference type="GO" id="GO:0016020">
    <property type="term" value="C:membrane"/>
    <property type="evidence" value="ECO:0007669"/>
    <property type="project" value="UniProtKB-SubCell"/>
</dbReference>
<keyword evidence="4 7" id="KW-1133">Transmembrane helix</keyword>
<gene>
    <name evidence="9" type="primary">narK</name>
    <name evidence="9" type="ORF">NITHO_4650003</name>
</gene>
<dbReference type="RefSeq" id="WP_008479954.1">
    <property type="nucleotide sequence ID" value="NZ_CAGS01000407.1"/>
</dbReference>
<feature type="transmembrane region" description="Helical" evidence="7">
    <location>
        <begin position="99"/>
        <end position="123"/>
    </location>
</feature>
<evidence type="ECO:0000256" key="5">
    <source>
        <dbReference type="ARBA" id="ARBA00023063"/>
    </source>
</evidence>
<name>I4EKJ8_9BACT</name>
<comment type="subcellular location">
    <subcellularLocation>
        <location evidence="1">Membrane</location>
        <topology evidence="1">Multi-pass membrane protein</topology>
    </subcellularLocation>
</comment>
<dbReference type="InterPro" id="IPR036259">
    <property type="entry name" value="MFS_trans_sf"/>
</dbReference>
<feature type="transmembrane region" description="Helical" evidence="7">
    <location>
        <begin position="135"/>
        <end position="156"/>
    </location>
</feature>
<protein>
    <submittedName>
        <fullName evidence="9">Nitrite/nitrate transporter</fullName>
    </submittedName>
</protein>
<dbReference type="InterPro" id="IPR020846">
    <property type="entry name" value="MFS_dom"/>
</dbReference>
<dbReference type="GO" id="GO:0042128">
    <property type="term" value="P:nitrate assimilation"/>
    <property type="evidence" value="ECO:0007669"/>
    <property type="project" value="UniProtKB-KW"/>
</dbReference>
<dbReference type="CDD" id="cd17341">
    <property type="entry name" value="MFS_NRT2_like"/>
    <property type="match status" value="1"/>
</dbReference>
<feature type="transmembrane region" description="Helical" evidence="7">
    <location>
        <begin position="162"/>
        <end position="184"/>
    </location>
</feature>
<dbReference type="PANTHER" id="PTHR23515">
    <property type="entry name" value="HIGH-AFFINITY NITRATE TRANSPORTER 2.3"/>
    <property type="match status" value="1"/>
</dbReference>
<organism evidence="9 10">
    <name type="scientific">Nitrolancea hollandica Lb</name>
    <dbReference type="NCBI Taxonomy" id="1129897"/>
    <lineage>
        <taxon>Bacteria</taxon>
        <taxon>Pseudomonadati</taxon>
        <taxon>Thermomicrobiota</taxon>
        <taxon>Thermomicrobia</taxon>
        <taxon>Sphaerobacterales</taxon>
        <taxon>Sphaerobacterineae</taxon>
        <taxon>Sphaerobacteraceae</taxon>
        <taxon>Nitrolancea</taxon>
    </lineage>
</organism>
<reference evidence="9 10" key="1">
    <citation type="journal article" date="2012" name="ISME J.">
        <title>Nitrification expanded: discovery, physiology and genomics of a nitrite-oxidizing bacterium from the phylum Chloroflexi.</title>
        <authorList>
            <person name="Sorokin D.Y."/>
            <person name="Lucker S."/>
            <person name="Vejmelkova D."/>
            <person name="Kostrikina N.A."/>
            <person name="Kleerebezem R."/>
            <person name="Rijpstra W.I."/>
            <person name="Damste J.S."/>
            <person name="Le Paslier D."/>
            <person name="Muyzer G."/>
            <person name="Wagner M."/>
            <person name="van Loosdrecht M.C."/>
            <person name="Daims H."/>
        </authorList>
    </citation>
    <scope>NUCLEOTIDE SEQUENCE [LARGE SCALE GENOMIC DNA]</scope>
    <source>
        <strain evidence="10">none</strain>
    </source>
</reference>
<feature type="domain" description="Major facilitator superfamily (MFS) profile" evidence="8">
    <location>
        <begin position="9"/>
        <end position="388"/>
    </location>
</feature>
<evidence type="ECO:0000256" key="3">
    <source>
        <dbReference type="ARBA" id="ARBA00022692"/>
    </source>
</evidence>
<feature type="transmembrane region" description="Helical" evidence="7">
    <location>
        <begin position="244"/>
        <end position="263"/>
    </location>
</feature>
<feature type="transmembrane region" description="Helical" evidence="7">
    <location>
        <begin position="275"/>
        <end position="293"/>
    </location>
</feature>
<sequence>MQEKGTRGGTLQMILAALVFTICFVVWGGVAALAPVFKELYHLSASQVALLVAVPTLLGSVARFPLGILSDRFGGRLVFSVLMVILLAPVGLMSLTNSYVSVLAVAFFIGLAGASFAIGVPFVSGWFPPSRQGTALGIYGLGTGGTAISALVLPRVANGYGLPYAFLVLLPVLALALVVFFLMARNAPTFKPSKVPVREKLAVIKRKPMSWVLALFYFVTFGGFVALGSYMPTFLVSEYGLTKAGAGGYASLFILTSVLARPLGGILADRVKPTSILTGVFLLGAALQIVLAFQPTLTVLIATFLVIAVLLGLGSGAVFKLVGSQFSKDAGVVGGMVGTIGGLGGFFPPLLMGMVKDATGTYALGFMLLSWFALICIVVNVLVLQRLVFGRRGSGTRAAGPAAPEIPAGLAASIVPNGAAQRAAGEERGLSQRV</sequence>
<evidence type="ECO:0000259" key="8">
    <source>
        <dbReference type="PROSITE" id="PS50850"/>
    </source>
</evidence>
<evidence type="ECO:0000256" key="4">
    <source>
        <dbReference type="ARBA" id="ARBA00022989"/>
    </source>
</evidence>
<feature type="transmembrane region" description="Helical" evidence="7">
    <location>
        <begin position="299"/>
        <end position="319"/>
    </location>
</feature>
<comment type="similarity">
    <text evidence="2">Belongs to the major facilitator superfamily. Nitrate/nitrite porter (TC 2.A.1.8) family.</text>
</comment>
<dbReference type="PROSITE" id="PS50850">
    <property type="entry name" value="MFS"/>
    <property type="match status" value="1"/>
</dbReference>
<dbReference type="GO" id="GO:0015112">
    <property type="term" value="F:nitrate transmembrane transporter activity"/>
    <property type="evidence" value="ECO:0007669"/>
    <property type="project" value="InterPro"/>
</dbReference>
<keyword evidence="3 7" id="KW-0812">Transmembrane</keyword>
<evidence type="ECO:0000313" key="9">
    <source>
        <dbReference type="EMBL" id="CCF85210.1"/>
    </source>
</evidence>
<keyword evidence="6 7" id="KW-0472">Membrane</keyword>
<dbReference type="OrthoDB" id="9773404at2"/>
<dbReference type="EMBL" id="CAGS01000407">
    <property type="protein sequence ID" value="CCF85210.1"/>
    <property type="molecule type" value="Genomic_DNA"/>
</dbReference>
<proteinExistence type="inferred from homology"/>
<dbReference type="InterPro" id="IPR011701">
    <property type="entry name" value="MFS"/>
</dbReference>
<dbReference type="Proteomes" id="UP000004221">
    <property type="component" value="Unassembled WGS sequence"/>
</dbReference>
<feature type="transmembrane region" description="Helical" evidence="7">
    <location>
        <begin position="331"/>
        <end position="351"/>
    </location>
</feature>
<evidence type="ECO:0000256" key="2">
    <source>
        <dbReference type="ARBA" id="ARBA00008432"/>
    </source>
</evidence>
<feature type="transmembrane region" description="Helical" evidence="7">
    <location>
        <begin position="73"/>
        <end position="93"/>
    </location>
</feature>
<dbReference type="AlphaFoldDB" id="I4EKJ8"/>
<evidence type="ECO:0000256" key="1">
    <source>
        <dbReference type="ARBA" id="ARBA00004141"/>
    </source>
</evidence>
<dbReference type="Pfam" id="PF07690">
    <property type="entry name" value="MFS_1"/>
    <property type="match status" value="1"/>
</dbReference>
<dbReference type="SUPFAM" id="SSF103473">
    <property type="entry name" value="MFS general substrate transporter"/>
    <property type="match status" value="1"/>
</dbReference>
<dbReference type="InterPro" id="IPR044772">
    <property type="entry name" value="NO3_transporter"/>
</dbReference>
<evidence type="ECO:0000256" key="7">
    <source>
        <dbReference type="SAM" id="Phobius"/>
    </source>
</evidence>
<evidence type="ECO:0000256" key="6">
    <source>
        <dbReference type="ARBA" id="ARBA00023136"/>
    </source>
</evidence>
<feature type="transmembrane region" description="Helical" evidence="7">
    <location>
        <begin position="40"/>
        <end position="61"/>
    </location>
</feature>
<feature type="transmembrane region" description="Helical" evidence="7">
    <location>
        <begin position="210"/>
        <end position="232"/>
    </location>
</feature>
<evidence type="ECO:0000313" key="10">
    <source>
        <dbReference type="Proteomes" id="UP000004221"/>
    </source>
</evidence>
<keyword evidence="5" id="KW-0534">Nitrate assimilation</keyword>
<keyword evidence="10" id="KW-1185">Reference proteome</keyword>
<dbReference type="Gene3D" id="1.20.1250.20">
    <property type="entry name" value="MFS general substrate transporter like domains"/>
    <property type="match status" value="2"/>
</dbReference>
<comment type="caution">
    <text evidence="9">The sequence shown here is derived from an EMBL/GenBank/DDBJ whole genome shotgun (WGS) entry which is preliminary data.</text>
</comment>
<accession>I4EKJ8</accession>
<feature type="transmembrane region" description="Helical" evidence="7">
    <location>
        <begin position="363"/>
        <end position="384"/>
    </location>
</feature>
<feature type="transmembrane region" description="Helical" evidence="7">
    <location>
        <begin position="12"/>
        <end position="34"/>
    </location>
</feature>